<evidence type="ECO:0008006" key="5">
    <source>
        <dbReference type="Google" id="ProtNLM"/>
    </source>
</evidence>
<protein>
    <recommendedName>
        <fullName evidence="5">Thioesterase-like superfamily-domain-containing protein</fullName>
    </recommendedName>
</protein>
<feature type="compositionally biased region" description="Polar residues" evidence="2">
    <location>
        <begin position="195"/>
        <end position="207"/>
    </location>
</feature>
<dbReference type="InterPro" id="IPR051490">
    <property type="entry name" value="THEM6_lcsJ_thioesterase"/>
</dbReference>
<dbReference type="EMBL" id="ML213609">
    <property type="protein sequence ID" value="TFK37231.1"/>
    <property type="molecule type" value="Genomic_DNA"/>
</dbReference>
<keyword evidence="4" id="KW-1185">Reference proteome</keyword>
<dbReference type="CDD" id="cd00586">
    <property type="entry name" value="4HBT"/>
    <property type="match status" value="1"/>
</dbReference>
<reference evidence="3 4" key="1">
    <citation type="journal article" date="2019" name="Nat. Ecol. Evol.">
        <title>Megaphylogeny resolves global patterns of mushroom evolution.</title>
        <authorList>
            <person name="Varga T."/>
            <person name="Krizsan K."/>
            <person name="Foldi C."/>
            <person name="Dima B."/>
            <person name="Sanchez-Garcia M."/>
            <person name="Sanchez-Ramirez S."/>
            <person name="Szollosi G.J."/>
            <person name="Szarkandi J.G."/>
            <person name="Papp V."/>
            <person name="Albert L."/>
            <person name="Andreopoulos W."/>
            <person name="Angelini C."/>
            <person name="Antonin V."/>
            <person name="Barry K.W."/>
            <person name="Bougher N.L."/>
            <person name="Buchanan P."/>
            <person name="Buyck B."/>
            <person name="Bense V."/>
            <person name="Catcheside P."/>
            <person name="Chovatia M."/>
            <person name="Cooper J."/>
            <person name="Damon W."/>
            <person name="Desjardin D."/>
            <person name="Finy P."/>
            <person name="Geml J."/>
            <person name="Haridas S."/>
            <person name="Hughes K."/>
            <person name="Justo A."/>
            <person name="Karasinski D."/>
            <person name="Kautmanova I."/>
            <person name="Kiss B."/>
            <person name="Kocsube S."/>
            <person name="Kotiranta H."/>
            <person name="LaButti K.M."/>
            <person name="Lechner B.E."/>
            <person name="Liimatainen K."/>
            <person name="Lipzen A."/>
            <person name="Lukacs Z."/>
            <person name="Mihaltcheva S."/>
            <person name="Morgado L.N."/>
            <person name="Niskanen T."/>
            <person name="Noordeloos M.E."/>
            <person name="Ohm R.A."/>
            <person name="Ortiz-Santana B."/>
            <person name="Ovrebo C."/>
            <person name="Racz N."/>
            <person name="Riley R."/>
            <person name="Savchenko A."/>
            <person name="Shiryaev A."/>
            <person name="Soop K."/>
            <person name="Spirin V."/>
            <person name="Szebenyi C."/>
            <person name="Tomsovsky M."/>
            <person name="Tulloss R.E."/>
            <person name="Uehling J."/>
            <person name="Grigoriev I.V."/>
            <person name="Vagvolgyi C."/>
            <person name="Papp T."/>
            <person name="Martin F.M."/>
            <person name="Miettinen O."/>
            <person name="Hibbett D.S."/>
            <person name="Nagy L.G."/>
        </authorList>
    </citation>
    <scope>NUCLEOTIDE SEQUENCE [LARGE SCALE GENOMIC DNA]</scope>
    <source>
        <strain evidence="3 4">CBS 166.37</strain>
    </source>
</reference>
<dbReference type="PANTHER" id="PTHR12475">
    <property type="match status" value="1"/>
</dbReference>
<feature type="region of interest" description="Disordered" evidence="2">
    <location>
        <begin position="187"/>
        <end position="238"/>
    </location>
</feature>
<evidence type="ECO:0000313" key="3">
    <source>
        <dbReference type="EMBL" id="TFK37231.1"/>
    </source>
</evidence>
<sequence>MLEPLLTGAFATALRSIPVLAKYLAVLLVLANVRSIPLAWHFRVFRPVFAIRIRYRLLRWSIMFKPKKVQDVAEDRWLDSITPIGANPFTMVVPYRSWASIDDSDFNGHLSNSSYAKTLDAARFKCALEMFPLTFRAGSWMPLAETHYHFIREIPMLSKYEVRVSIGGWDQKWIYVVSKFVTKPKGKQPKKVTAKSESPQPEPTTENLFHPSLRTPASNDVSSAPTPLPHSTTSAETSTDLKTVAANLASKEEPDGAVLHTVCVSLVCFKMGRITVPPTLALAINGFSVPPSSDGEVAAYSRTNPPPHWAKAKAVWSKPQGGSTKALAALLKGGWRDVSESERWWDQALSGSLDEKRKENMAGLEALRKGMDAARISTL</sequence>
<name>A0A5C3M7T5_9AGAR</name>
<evidence type="ECO:0000256" key="1">
    <source>
        <dbReference type="ARBA" id="ARBA00038476"/>
    </source>
</evidence>
<dbReference type="Gene3D" id="3.10.129.10">
    <property type="entry name" value="Hotdog Thioesterase"/>
    <property type="match status" value="1"/>
</dbReference>
<feature type="compositionally biased region" description="Polar residues" evidence="2">
    <location>
        <begin position="215"/>
        <end position="238"/>
    </location>
</feature>
<proteinExistence type="inferred from homology"/>
<dbReference type="OrthoDB" id="265761at2759"/>
<dbReference type="AlphaFoldDB" id="A0A5C3M7T5"/>
<organism evidence="3 4">
    <name type="scientific">Crucibulum laeve</name>
    <dbReference type="NCBI Taxonomy" id="68775"/>
    <lineage>
        <taxon>Eukaryota</taxon>
        <taxon>Fungi</taxon>
        <taxon>Dikarya</taxon>
        <taxon>Basidiomycota</taxon>
        <taxon>Agaricomycotina</taxon>
        <taxon>Agaricomycetes</taxon>
        <taxon>Agaricomycetidae</taxon>
        <taxon>Agaricales</taxon>
        <taxon>Agaricineae</taxon>
        <taxon>Nidulariaceae</taxon>
        <taxon>Crucibulum</taxon>
    </lineage>
</organism>
<dbReference type="InterPro" id="IPR029069">
    <property type="entry name" value="HotDog_dom_sf"/>
</dbReference>
<evidence type="ECO:0000256" key="2">
    <source>
        <dbReference type="SAM" id="MobiDB-lite"/>
    </source>
</evidence>
<gene>
    <name evidence="3" type="ORF">BDQ12DRAFT_667169</name>
</gene>
<dbReference type="SUPFAM" id="SSF54637">
    <property type="entry name" value="Thioesterase/thiol ester dehydrase-isomerase"/>
    <property type="match status" value="1"/>
</dbReference>
<comment type="similarity">
    <text evidence="1">Belongs to the lcsJ thioesterase family.</text>
</comment>
<dbReference type="Proteomes" id="UP000308652">
    <property type="component" value="Unassembled WGS sequence"/>
</dbReference>
<accession>A0A5C3M7T5</accession>
<dbReference type="PANTHER" id="PTHR12475:SF4">
    <property type="entry name" value="PROTEIN THEM6"/>
    <property type="match status" value="1"/>
</dbReference>
<dbReference type="Pfam" id="PF13279">
    <property type="entry name" value="4HBT_2"/>
    <property type="match status" value="1"/>
</dbReference>
<evidence type="ECO:0000313" key="4">
    <source>
        <dbReference type="Proteomes" id="UP000308652"/>
    </source>
</evidence>